<sequence length="247" mass="27783">MTNFLISAFLVIVVLLPCCVRSMNNHSFFAFTHIDKKSPDDIEMSCLTINYSTLGTLYFGIRLFIDKNVSCTPKNVNLKEIRKDIIHDKHGRPLCRMILTVSIDSTHCEKAVVDLNFLCQDSTHLPIYFQDCKELSNNEKDETDTDVGKAITMSVLPAPVVGDLGPEYKIPKVQCILIPDASDSLTTKRLDTTTVNDKDFPHSHTLTKKPDDIEDSCLTINNNTPRTLYYGLYGSKKHGKSLCFCVL</sequence>
<gene>
    <name evidence="3" type="primary">LOC111109735</name>
</gene>
<dbReference type="AlphaFoldDB" id="A0A8B8BF42"/>
<evidence type="ECO:0000313" key="2">
    <source>
        <dbReference type="Proteomes" id="UP000694844"/>
    </source>
</evidence>
<feature type="signal peptide" evidence="1">
    <location>
        <begin position="1"/>
        <end position="22"/>
    </location>
</feature>
<keyword evidence="1" id="KW-0732">Signal</keyword>
<organism evidence="2 3">
    <name type="scientific">Crassostrea virginica</name>
    <name type="common">Eastern oyster</name>
    <dbReference type="NCBI Taxonomy" id="6565"/>
    <lineage>
        <taxon>Eukaryota</taxon>
        <taxon>Metazoa</taxon>
        <taxon>Spiralia</taxon>
        <taxon>Lophotrochozoa</taxon>
        <taxon>Mollusca</taxon>
        <taxon>Bivalvia</taxon>
        <taxon>Autobranchia</taxon>
        <taxon>Pteriomorphia</taxon>
        <taxon>Ostreida</taxon>
        <taxon>Ostreoidea</taxon>
        <taxon>Ostreidae</taxon>
        <taxon>Crassostrea</taxon>
    </lineage>
</organism>
<dbReference type="OrthoDB" id="6210350at2759"/>
<dbReference type="RefSeq" id="XP_022301666.1">
    <property type="nucleotide sequence ID" value="XM_022445958.1"/>
</dbReference>
<evidence type="ECO:0000313" key="3">
    <source>
        <dbReference type="RefSeq" id="XP_022301666.1"/>
    </source>
</evidence>
<keyword evidence="2" id="KW-1185">Reference proteome</keyword>
<name>A0A8B8BF42_CRAVI</name>
<reference evidence="3" key="1">
    <citation type="submission" date="2025-08" db="UniProtKB">
        <authorList>
            <consortium name="RefSeq"/>
        </authorList>
    </citation>
    <scope>IDENTIFICATION</scope>
    <source>
        <tissue evidence="3">Whole sample</tissue>
    </source>
</reference>
<accession>A0A8B8BF42</accession>
<feature type="chain" id="PRO_5034714372" evidence="1">
    <location>
        <begin position="23"/>
        <end position="247"/>
    </location>
</feature>
<dbReference type="GeneID" id="111109735"/>
<evidence type="ECO:0000256" key="1">
    <source>
        <dbReference type="SAM" id="SignalP"/>
    </source>
</evidence>
<protein>
    <submittedName>
        <fullName evidence="3">Uncharacterized protein LOC111109735 isoform X1</fullName>
    </submittedName>
</protein>
<dbReference type="KEGG" id="cvn:111109735"/>
<proteinExistence type="predicted"/>
<dbReference type="Proteomes" id="UP000694844">
    <property type="component" value="Chromosome 8"/>
</dbReference>